<feature type="compositionally biased region" description="Polar residues" evidence="1">
    <location>
        <begin position="54"/>
        <end position="71"/>
    </location>
</feature>
<feature type="signal peptide" evidence="2">
    <location>
        <begin position="1"/>
        <end position="20"/>
    </location>
</feature>
<dbReference type="RefSeq" id="WP_060741000.1">
    <property type="nucleotide sequence ID" value="NZ_CP012831.1"/>
</dbReference>
<evidence type="ECO:0000313" key="3">
    <source>
        <dbReference type="EMBL" id="ALI08765.1"/>
    </source>
</evidence>
<name>A0A0N9WXW3_PSEFL</name>
<dbReference type="Proteomes" id="UP000059425">
    <property type="component" value="Chromosome"/>
</dbReference>
<feature type="region of interest" description="Disordered" evidence="1">
    <location>
        <begin position="42"/>
        <end position="71"/>
    </location>
</feature>
<gene>
    <name evidence="3" type="ORF">AO356_18685</name>
</gene>
<evidence type="ECO:0000256" key="1">
    <source>
        <dbReference type="SAM" id="MobiDB-lite"/>
    </source>
</evidence>
<evidence type="ECO:0000256" key="2">
    <source>
        <dbReference type="SAM" id="SignalP"/>
    </source>
</evidence>
<sequence length="71" mass="7334">MKSKLFFALALSVLAANSFAADGFDRTGSAAAIDRYNPTDAATVATDGHDHTDPTTVATDGNDRTGSARTD</sequence>
<feature type="chain" id="PRO_5006040689" evidence="2">
    <location>
        <begin position="21"/>
        <end position="71"/>
    </location>
</feature>
<reference evidence="3 4" key="2">
    <citation type="journal article" date="2018" name="Nature">
        <title>Mutant phenotypes for thousands of bacterial genes of unknown function.</title>
        <authorList>
            <person name="Price M.N."/>
            <person name="Wetmore K.M."/>
            <person name="Waters R.J."/>
            <person name="Callaghan M."/>
            <person name="Ray J."/>
            <person name="Liu H."/>
            <person name="Kuehl J.V."/>
            <person name="Melnyk R.A."/>
            <person name="Lamson J.S."/>
            <person name="Suh Y."/>
            <person name="Carlson H.K."/>
            <person name="Esquivel Z."/>
            <person name="Sadeeshkumar H."/>
            <person name="Chakraborty R."/>
            <person name="Zane G.M."/>
            <person name="Rubin B.E."/>
            <person name="Wall J.D."/>
            <person name="Visel A."/>
            <person name="Bristow J."/>
            <person name="Blow M.J."/>
            <person name="Arkin A.P."/>
            <person name="Deutschbauer A.M."/>
        </authorList>
    </citation>
    <scope>NUCLEOTIDE SEQUENCE [LARGE SCALE GENOMIC DNA]</scope>
    <source>
        <strain evidence="3 4">FW300-N2C3</strain>
    </source>
</reference>
<reference evidence="4" key="1">
    <citation type="submission" date="2015-09" db="EMBL/GenBank/DDBJ databases">
        <title>Whole genome sequence of Pseudomonas fluorescens FW300-N2C3.</title>
        <authorList>
            <person name="Ray J."/>
            <person name="Melnyk R."/>
            <person name="Deutschbauer A."/>
        </authorList>
    </citation>
    <scope>NUCLEOTIDE SEQUENCE [LARGE SCALE GENOMIC DNA]</scope>
    <source>
        <strain evidence="4">FW300-N2C3</strain>
    </source>
</reference>
<dbReference type="EMBL" id="CP012831">
    <property type="protein sequence ID" value="ALI08765.1"/>
    <property type="molecule type" value="Genomic_DNA"/>
</dbReference>
<accession>A0A0N9WXW3</accession>
<keyword evidence="2" id="KW-0732">Signal</keyword>
<dbReference type="AlphaFoldDB" id="A0A0N9WXW3"/>
<evidence type="ECO:0000313" key="4">
    <source>
        <dbReference type="Proteomes" id="UP000059425"/>
    </source>
</evidence>
<proteinExistence type="predicted"/>
<protein>
    <submittedName>
        <fullName evidence="3">Heme utilization protein</fullName>
    </submittedName>
</protein>
<organism evidence="3 4">
    <name type="scientific">Pseudomonas fluorescens</name>
    <dbReference type="NCBI Taxonomy" id="294"/>
    <lineage>
        <taxon>Bacteria</taxon>
        <taxon>Pseudomonadati</taxon>
        <taxon>Pseudomonadota</taxon>
        <taxon>Gammaproteobacteria</taxon>
        <taxon>Pseudomonadales</taxon>
        <taxon>Pseudomonadaceae</taxon>
        <taxon>Pseudomonas</taxon>
    </lineage>
</organism>
<dbReference type="OrthoDB" id="7031912at2"/>